<dbReference type="SUPFAM" id="SSF53850">
    <property type="entry name" value="Periplasmic binding protein-like II"/>
    <property type="match status" value="1"/>
</dbReference>
<evidence type="ECO:0000313" key="4">
    <source>
        <dbReference type="Proteomes" id="UP000616779"/>
    </source>
</evidence>
<organism evidence="3 4">
    <name type="scientific">Paenibacillus phytorum</name>
    <dbReference type="NCBI Taxonomy" id="2654977"/>
    <lineage>
        <taxon>Bacteria</taxon>
        <taxon>Bacillati</taxon>
        <taxon>Bacillota</taxon>
        <taxon>Bacilli</taxon>
        <taxon>Bacillales</taxon>
        <taxon>Paenibacillaceae</taxon>
        <taxon>Paenibacillus</taxon>
    </lineage>
</organism>
<dbReference type="Proteomes" id="UP000616779">
    <property type="component" value="Unassembled WGS sequence"/>
</dbReference>
<evidence type="ECO:0000313" key="3">
    <source>
        <dbReference type="EMBL" id="NOU75537.1"/>
    </source>
</evidence>
<sequence length="562" mass="62824">MNMKLRGKDVLATALITSLIAATACSSKTENSPQPSASATASATAAQTPESKKVLEVSTIREGDPYLKFDAGETFDNNSVYAAYEKDVGVKITNQWVAADNNQFKEKLKIAIASNDIPDFMLVDATQLQQLIEADMIMDITSVYDKFATPETKKFMQADGGTQMKSATFGGKLMAIPSTSNPYYAQFLYVRTDWLKKLNLPEPKTMQDLMTIAEAFKTKDPGGTGRAYGIAFNKDMKEDGATGFIGFMNGYHAYMDSNADSNHWIDDGTGKLVKGYVQPQMKEALKALQDMFKKGLIDPEFAVKDTQKESELIFGNNIGLVYGAEWVPAHLATGAIKDGKQVQEWGVYPIPSVDNKPAKAQIGIGGDRYYVVSKKAKNPEAVMRLLNQWIIADNNQTEDNKVYEFGKDRVEKKNNYWLLNPLRVGSLSNNNGEVLPKAIAAKDASMAKTKDQKSRYERAMKYVNGDTSMWWEYWISGPKGSYSLIPDMKKNNQFEQTKFFGAPTPTMVEKNAILEKKRDEVFFKIIMNQVSVDEFDKFVADWKKLGGDQITKEVNDWYAKNK</sequence>
<comment type="caution">
    <text evidence="3">The sequence shown here is derived from an EMBL/GenBank/DDBJ whole genome shotgun (WGS) entry which is preliminary data.</text>
</comment>
<dbReference type="EMBL" id="WHOA01000218">
    <property type="protein sequence ID" value="NOU75537.1"/>
    <property type="molecule type" value="Genomic_DNA"/>
</dbReference>
<dbReference type="RefSeq" id="WP_171647248.1">
    <property type="nucleotide sequence ID" value="NZ_WHOA01000218.1"/>
</dbReference>
<dbReference type="PROSITE" id="PS51257">
    <property type="entry name" value="PROKAR_LIPOPROTEIN"/>
    <property type="match status" value="1"/>
</dbReference>
<dbReference type="CDD" id="cd13580">
    <property type="entry name" value="PBP2_AlgQ_like_1"/>
    <property type="match status" value="1"/>
</dbReference>
<proteinExistence type="predicted"/>
<feature type="signal peptide" evidence="2">
    <location>
        <begin position="1"/>
        <end position="23"/>
    </location>
</feature>
<dbReference type="PANTHER" id="PTHR43649:SF33">
    <property type="entry name" value="POLYGALACTURONAN_RHAMNOGALACTURONAN-BINDING PROTEIN YTCQ"/>
    <property type="match status" value="1"/>
</dbReference>
<keyword evidence="1 2" id="KW-0732">Signal</keyword>
<protein>
    <submittedName>
        <fullName evidence="3">Extracellular solute-binding protein</fullName>
    </submittedName>
</protein>
<gene>
    <name evidence="3" type="ORF">GC098_29880</name>
</gene>
<dbReference type="InterPro" id="IPR050490">
    <property type="entry name" value="Bact_solute-bd_prot1"/>
</dbReference>
<evidence type="ECO:0000256" key="2">
    <source>
        <dbReference type="SAM" id="SignalP"/>
    </source>
</evidence>
<reference evidence="3 4" key="1">
    <citation type="submission" date="2019-10" db="EMBL/GenBank/DDBJ databases">
        <title>Description of Paenibacillus terrestris sp. nov.</title>
        <authorList>
            <person name="Carlier A."/>
            <person name="Qi S."/>
        </authorList>
    </citation>
    <scope>NUCLEOTIDE SEQUENCE [LARGE SCALE GENOMIC DNA]</scope>
    <source>
        <strain evidence="3 4">LMG 31458</strain>
    </source>
</reference>
<name>A0ABX1Y3T9_9BACL</name>
<keyword evidence="4" id="KW-1185">Reference proteome</keyword>
<evidence type="ECO:0000256" key="1">
    <source>
        <dbReference type="ARBA" id="ARBA00022729"/>
    </source>
</evidence>
<feature type="chain" id="PRO_5047111688" evidence="2">
    <location>
        <begin position="24"/>
        <end position="562"/>
    </location>
</feature>
<dbReference type="PANTHER" id="PTHR43649">
    <property type="entry name" value="ARABINOSE-BINDING PROTEIN-RELATED"/>
    <property type="match status" value="1"/>
</dbReference>
<dbReference type="Gene3D" id="3.40.190.10">
    <property type="entry name" value="Periplasmic binding protein-like II"/>
    <property type="match status" value="3"/>
</dbReference>
<accession>A0ABX1Y3T9</accession>